<evidence type="ECO:0000259" key="3">
    <source>
        <dbReference type="Pfam" id="PF00884"/>
    </source>
</evidence>
<dbReference type="CDD" id="cd16025">
    <property type="entry name" value="PAS_like"/>
    <property type="match status" value="1"/>
</dbReference>
<proteinExistence type="inferred from homology"/>
<feature type="domain" description="Sulfatase N-terminal" evidence="3">
    <location>
        <begin position="39"/>
        <end position="446"/>
    </location>
</feature>
<dbReference type="SUPFAM" id="SSF53649">
    <property type="entry name" value="Alkaline phosphatase-like"/>
    <property type="match status" value="1"/>
</dbReference>
<dbReference type="AlphaFoldDB" id="A0A923MCX1"/>
<feature type="signal peptide" evidence="2">
    <location>
        <begin position="1"/>
        <end position="26"/>
    </location>
</feature>
<name>A0A923MCX1_9BURK</name>
<accession>A0A923MCX1</accession>
<keyword evidence="5" id="KW-1185">Reference proteome</keyword>
<dbReference type="RefSeq" id="WP_187083217.1">
    <property type="nucleotide sequence ID" value="NZ_JACORU010000007.1"/>
</dbReference>
<dbReference type="Pfam" id="PF00884">
    <property type="entry name" value="Sulfatase"/>
    <property type="match status" value="1"/>
</dbReference>
<dbReference type="EMBL" id="JACORU010000007">
    <property type="protein sequence ID" value="MBC5766742.1"/>
    <property type="molecule type" value="Genomic_DNA"/>
</dbReference>
<dbReference type="PANTHER" id="PTHR42693">
    <property type="entry name" value="ARYLSULFATASE FAMILY MEMBER"/>
    <property type="match status" value="1"/>
</dbReference>
<organism evidence="4 5">
    <name type="scientific">Ramlibacter albus</name>
    <dbReference type="NCBI Taxonomy" id="2079448"/>
    <lineage>
        <taxon>Bacteria</taxon>
        <taxon>Pseudomonadati</taxon>
        <taxon>Pseudomonadota</taxon>
        <taxon>Betaproteobacteria</taxon>
        <taxon>Burkholderiales</taxon>
        <taxon>Comamonadaceae</taxon>
        <taxon>Ramlibacter</taxon>
    </lineage>
</organism>
<dbReference type="InterPro" id="IPR000917">
    <property type="entry name" value="Sulfatase_N"/>
</dbReference>
<dbReference type="InterPro" id="IPR017850">
    <property type="entry name" value="Alkaline_phosphatase_core_sf"/>
</dbReference>
<feature type="chain" id="PRO_5037393313" evidence="2">
    <location>
        <begin position="27"/>
        <end position="742"/>
    </location>
</feature>
<evidence type="ECO:0000256" key="1">
    <source>
        <dbReference type="ARBA" id="ARBA00008779"/>
    </source>
</evidence>
<evidence type="ECO:0000256" key="2">
    <source>
        <dbReference type="SAM" id="SignalP"/>
    </source>
</evidence>
<gene>
    <name evidence="4" type="ORF">H8R02_19920</name>
</gene>
<sequence>MRPPFASSIAAVVCAVLLLGHRPAGAQQVPAQVPREARPNVIVIMADDVGFSMNSPFGGPVPTPNYDALVREGVRFNQFHTTAQCSPTRASLLTGRNPHRVNVGSIIDTATNEPGYSSVMPKSAATMGRVLQLNGYATSWFGKVHVTPRWELTAAGPFDRWPTGLGFDYFYGFMNGETDQWNPTLYVNTTPVPRPDTPGYILDRDLVDHAIDWMRTQKSIAPDRPFFTYLATGTVHAPLEAPADWIAKFRGRFDLGWDRLREQTFARQKQEGVVPPSAVLTPRPASVPAWASLTDDQRKVAVRTMEVAAAQSAYFDAQLGRLFAALKADGHWNNTLIVYINGDNGAAHVAGPLGSPLTGPGRTMERALATLDQMGSAGEPVEYNVGWAWAMNTPFQYWKQMSGHLGAIRNGLTIVWPGHVRSPGTFRSQFGFVSDIAPTIYEATGVSAPAVVDGVAQMPLDGISLLYALDDASAPSRRTSQYFEINANRGYYKDGWFAGTTPPPQIWEPQSAAPSELAWELYRLDEDYSQSKDLAAAFPEKVAELKREFEAAERDNGFKVKEAPSGRPVRTSAQPFRTRGRNHFTYHASVDRLADEGFPALLGAAFTLSANVSVPAGAADGTIISQGGLTAGWGLHFVDGRPTFHYLAKPFAPITIRGDKLTPGRHAITVKVSPGAGRGDPLAVSLSVDAKEPVQGQIPHPITHMPSGGVGLGRSFNAPLPDGRDGAFVYHGEIEKIELVLH</sequence>
<reference evidence="4" key="1">
    <citation type="submission" date="2020-08" db="EMBL/GenBank/DDBJ databases">
        <title>Ramlibacter sp. GTP1 16S ribosomal RNA gene genome sequencing and assembly.</title>
        <authorList>
            <person name="Kang M."/>
        </authorList>
    </citation>
    <scope>NUCLEOTIDE SEQUENCE</scope>
    <source>
        <strain evidence="4">GTP1</strain>
    </source>
</reference>
<dbReference type="Proteomes" id="UP000596827">
    <property type="component" value="Unassembled WGS sequence"/>
</dbReference>
<comment type="caution">
    <text evidence="4">The sequence shown here is derived from an EMBL/GenBank/DDBJ whole genome shotgun (WGS) entry which is preliminary data.</text>
</comment>
<protein>
    <submittedName>
        <fullName evidence="4">Arylsulfatase</fullName>
    </submittedName>
</protein>
<comment type="similarity">
    <text evidence="1">Belongs to the sulfatase family.</text>
</comment>
<keyword evidence="2" id="KW-0732">Signal</keyword>
<evidence type="ECO:0000313" key="5">
    <source>
        <dbReference type="Proteomes" id="UP000596827"/>
    </source>
</evidence>
<dbReference type="PANTHER" id="PTHR42693:SF43">
    <property type="entry name" value="BLL2667 PROTEIN"/>
    <property type="match status" value="1"/>
</dbReference>
<evidence type="ECO:0000313" key="4">
    <source>
        <dbReference type="EMBL" id="MBC5766742.1"/>
    </source>
</evidence>
<dbReference type="Gene3D" id="3.30.1120.10">
    <property type="match status" value="1"/>
</dbReference>
<dbReference type="InterPro" id="IPR050738">
    <property type="entry name" value="Sulfatase"/>
</dbReference>
<dbReference type="Gene3D" id="3.40.720.10">
    <property type="entry name" value="Alkaline Phosphatase, subunit A"/>
    <property type="match status" value="1"/>
</dbReference>